<gene>
    <name evidence="2" type="ORF">GCM10011385_32510</name>
</gene>
<feature type="compositionally biased region" description="Low complexity" evidence="1">
    <location>
        <begin position="31"/>
        <end position="46"/>
    </location>
</feature>
<sequence>MGCNCGKKFTAPPVPVPDHILQEAARRMKESASTSTTGSTATTGSGQNPGSNEGQ</sequence>
<dbReference type="AlphaFoldDB" id="A0A916RXP0"/>
<organism evidence="2 3">
    <name type="scientific">Nitratireductor aestuarii</name>
    <dbReference type="NCBI Taxonomy" id="1735103"/>
    <lineage>
        <taxon>Bacteria</taxon>
        <taxon>Pseudomonadati</taxon>
        <taxon>Pseudomonadota</taxon>
        <taxon>Alphaproteobacteria</taxon>
        <taxon>Hyphomicrobiales</taxon>
        <taxon>Phyllobacteriaceae</taxon>
        <taxon>Nitratireductor</taxon>
    </lineage>
</organism>
<protein>
    <submittedName>
        <fullName evidence="2">Uncharacterized protein</fullName>
    </submittedName>
</protein>
<feature type="region of interest" description="Disordered" evidence="1">
    <location>
        <begin position="22"/>
        <end position="55"/>
    </location>
</feature>
<dbReference type="Proteomes" id="UP000636264">
    <property type="component" value="Unassembled WGS sequence"/>
</dbReference>
<dbReference type="EMBL" id="BMIF01000011">
    <property type="protein sequence ID" value="GGA76009.1"/>
    <property type="molecule type" value="Genomic_DNA"/>
</dbReference>
<evidence type="ECO:0000313" key="3">
    <source>
        <dbReference type="Proteomes" id="UP000636264"/>
    </source>
</evidence>
<name>A0A916RXP0_9HYPH</name>
<evidence type="ECO:0000313" key="2">
    <source>
        <dbReference type="EMBL" id="GGA76009.1"/>
    </source>
</evidence>
<reference evidence="2" key="1">
    <citation type="journal article" date="2014" name="Int. J. Syst. Evol. Microbiol.">
        <title>Complete genome sequence of Corynebacterium casei LMG S-19264T (=DSM 44701T), isolated from a smear-ripened cheese.</title>
        <authorList>
            <consortium name="US DOE Joint Genome Institute (JGI-PGF)"/>
            <person name="Walter F."/>
            <person name="Albersmeier A."/>
            <person name="Kalinowski J."/>
            <person name="Ruckert C."/>
        </authorList>
    </citation>
    <scope>NUCLEOTIDE SEQUENCE</scope>
    <source>
        <strain evidence="2">CGMCC 1.15320</strain>
    </source>
</reference>
<comment type="caution">
    <text evidence="2">The sequence shown here is derived from an EMBL/GenBank/DDBJ whole genome shotgun (WGS) entry which is preliminary data.</text>
</comment>
<keyword evidence="3" id="KW-1185">Reference proteome</keyword>
<accession>A0A916RXP0</accession>
<evidence type="ECO:0000256" key="1">
    <source>
        <dbReference type="SAM" id="MobiDB-lite"/>
    </source>
</evidence>
<proteinExistence type="predicted"/>
<reference evidence="2" key="2">
    <citation type="submission" date="2020-09" db="EMBL/GenBank/DDBJ databases">
        <authorList>
            <person name="Sun Q."/>
            <person name="Zhou Y."/>
        </authorList>
    </citation>
    <scope>NUCLEOTIDE SEQUENCE</scope>
    <source>
        <strain evidence="2">CGMCC 1.15320</strain>
    </source>
</reference>